<evidence type="ECO:0000256" key="1">
    <source>
        <dbReference type="SAM" id="MobiDB-lite"/>
    </source>
</evidence>
<dbReference type="PANTHER" id="PTHR47597">
    <property type="entry name" value="IS A MEMBER OF THE PF|00364 BIOTIN-REQUIRING ENZYMES FAMILY-RELATED"/>
    <property type="match status" value="1"/>
</dbReference>
<organism evidence="3 4">
    <name type="scientific">Apatococcus lobatus</name>
    <dbReference type="NCBI Taxonomy" id="904363"/>
    <lineage>
        <taxon>Eukaryota</taxon>
        <taxon>Viridiplantae</taxon>
        <taxon>Chlorophyta</taxon>
        <taxon>core chlorophytes</taxon>
        <taxon>Trebouxiophyceae</taxon>
        <taxon>Chlorellales</taxon>
        <taxon>Chlorellaceae</taxon>
        <taxon>Apatococcus</taxon>
    </lineage>
</organism>
<feature type="region of interest" description="Disordered" evidence="1">
    <location>
        <begin position="171"/>
        <end position="216"/>
    </location>
</feature>
<feature type="domain" description="Lipoyl-binding" evidence="2">
    <location>
        <begin position="252"/>
        <end position="305"/>
    </location>
</feature>
<dbReference type="AlphaFoldDB" id="A0AAW1S1Q8"/>
<dbReference type="PANTHER" id="PTHR47597:SF1">
    <property type="entry name" value="IS A MEMBER OF THE PF|00364 BIOTIN-REQUIRING ENZYMES FAMILY-RELATED"/>
    <property type="match status" value="1"/>
</dbReference>
<comment type="caution">
    <text evidence="3">The sequence shown here is derived from an EMBL/GenBank/DDBJ whole genome shotgun (WGS) entry which is preliminary data.</text>
</comment>
<reference evidence="3 4" key="1">
    <citation type="journal article" date="2024" name="Nat. Commun.">
        <title>Phylogenomics reveals the evolutionary origins of lichenization in chlorophyte algae.</title>
        <authorList>
            <person name="Puginier C."/>
            <person name="Libourel C."/>
            <person name="Otte J."/>
            <person name="Skaloud P."/>
            <person name="Haon M."/>
            <person name="Grisel S."/>
            <person name="Petersen M."/>
            <person name="Berrin J.G."/>
            <person name="Delaux P.M."/>
            <person name="Dal Grande F."/>
            <person name="Keller J."/>
        </authorList>
    </citation>
    <scope>NUCLEOTIDE SEQUENCE [LARGE SCALE GENOMIC DNA]</scope>
    <source>
        <strain evidence="3 4">SAG 2145</strain>
    </source>
</reference>
<protein>
    <recommendedName>
        <fullName evidence="2">Lipoyl-binding domain-containing protein</fullName>
    </recommendedName>
</protein>
<accession>A0AAW1S1Q8</accession>
<feature type="compositionally biased region" description="Low complexity" evidence="1">
    <location>
        <begin position="172"/>
        <end position="188"/>
    </location>
</feature>
<sequence>MANQVDGLLLFSYGQVSYGVEIRSLTQEHLQVSYALPEEQPVKIVSFLDPALCRKTARARVGFEFQFLITLLSDPCHDLCDCLVAARQTPAPRQALAPAAGLDGAGVEDDLADLVDEPIFEDASSPSTGLSTQQVSSVLSMLCEETDIMQIELKMGDFELYAQRSIKGSSGGASPASFSGSSGAGAALSPPPAGQSFQENMGQPQAPPPNPTQSVMTVDEDVDESMIFIESPKVGVFRRGRYAKGKRVGKGNVCEPGDEVKKGQTLAYVEQLGTFVPVESPQAGQIATFSCDEGESVEYKQSVIELAPFFGGHIIGESKWN</sequence>
<dbReference type="SUPFAM" id="SSF51230">
    <property type="entry name" value="Single hybrid motif"/>
    <property type="match status" value="1"/>
</dbReference>
<dbReference type="Proteomes" id="UP001438707">
    <property type="component" value="Unassembled WGS sequence"/>
</dbReference>
<evidence type="ECO:0000259" key="2">
    <source>
        <dbReference type="Pfam" id="PF00364"/>
    </source>
</evidence>
<proteinExistence type="predicted"/>
<dbReference type="Gene3D" id="2.40.50.100">
    <property type="match status" value="1"/>
</dbReference>
<evidence type="ECO:0000313" key="4">
    <source>
        <dbReference type="Proteomes" id="UP001438707"/>
    </source>
</evidence>
<dbReference type="InterPro" id="IPR053217">
    <property type="entry name" value="ACC_Biotin_Carrier"/>
</dbReference>
<gene>
    <name evidence="3" type="ORF">WJX74_000181</name>
</gene>
<dbReference type="InterPro" id="IPR011053">
    <property type="entry name" value="Single_hybrid_motif"/>
</dbReference>
<keyword evidence="4" id="KW-1185">Reference proteome</keyword>
<dbReference type="Pfam" id="PF00364">
    <property type="entry name" value="Biotin_lipoyl"/>
    <property type="match status" value="1"/>
</dbReference>
<dbReference type="EMBL" id="JALJOS010000004">
    <property type="protein sequence ID" value="KAK9839905.1"/>
    <property type="molecule type" value="Genomic_DNA"/>
</dbReference>
<name>A0AAW1S1Q8_9CHLO</name>
<evidence type="ECO:0000313" key="3">
    <source>
        <dbReference type="EMBL" id="KAK9839905.1"/>
    </source>
</evidence>
<dbReference type="CDD" id="cd06850">
    <property type="entry name" value="biotinyl_domain"/>
    <property type="match status" value="1"/>
</dbReference>
<dbReference type="InterPro" id="IPR000089">
    <property type="entry name" value="Biotin_lipoyl"/>
</dbReference>